<evidence type="ECO:0000313" key="2">
    <source>
        <dbReference type="EMBL" id="MCP2310923.1"/>
    </source>
</evidence>
<dbReference type="RefSeq" id="WP_253799569.1">
    <property type="nucleotide sequence ID" value="NZ_BAAAUB010000047.1"/>
</dbReference>
<comment type="caution">
    <text evidence="2">The sequence shown here is derived from an EMBL/GenBank/DDBJ whole genome shotgun (WGS) entry which is preliminary data.</text>
</comment>
<proteinExistence type="predicted"/>
<evidence type="ECO:0000256" key="1">
    <source>
        <dbReference type="SAM" id="SignalP"/>
    </source>
</evidence>
<gene>
    <name evidence="2" type="ORF">FHR36_004086</name>
</gene>
<sequence length="122" mass="13492">MLSRRTRCGPPSPSSAQAPLALTLSTPAFAANEGDHWLSTANCTADQKIELQLYSDGRYHNFQAIDPTRTDGRCEFALLDGRFGWDSYSGAQSPWYYDGPGHSYQAFIIDHTSGQVVYGIRN</sequence>
<accession>A0ABT1J0L3</accession>
<evidence type="ECO:0008006" key="4">
    <source>
        <dbReference type="Google" id="ProtNLM"/>
    </source>
</evidence>
<reference evidence="2 3" key="1">
    <citation type="submission" date="2022-06" db="EMBL/GenBank/DDBJ databases">
        <title>Sequencing the genomes of 1000 actinobacteria strains.</title>
        <authorList>
            <person name="Klenk H.-P."/>
        </authorList>
    </citation>
    <scope>NUCLEOTIDE SEQUENCE [LARGE SCALE GENOMIC DNA]</scope>
    <source>
        <strain evidence="2 3">DSM 41656</strain>
    </source>
</reference>
<keyword evidence="1" id="KW-0732">Signal</keyword>
<name>A0ABT1J0L3_9ACTN</name>
<dbReference type="EMBL" id="JAMZDX010000004">
    <property type="protein sequence ID" value="MCP2310923.1"/>
    <property type="molecule type" value="Genomic_DNA"/>
</dbReference>
<keyword evidence="3" id="KW-1185">Reference proteome</keyword>
<evidence type="ECO:0000313" key="3">
    <source>
        <dbReference type="Proteomes" id="UP001206483"/>
    </source>
</evidence>
<organism evidence="2 3">
    <name type="scientific">Kitasatospora paracochleata</name>
    <dbReference type="NCBI Taxonomy" id="58354"/>
    <lineage>
        <taxon>Bacteria</taxon>
        <taxon>Bacillati</taxon>
        <taxon>Actinomycetota</taxon>
        <taxon>Actinomycetes</taxon>
        <taxon>Kitasatosporales</taxon>
        <taxon>Streptomycetaceae</taxon>
        <taxon>Kitasatospora</taxon>
    </lineage>
</organism>
<feature type="signal peptide" evidence="1">
    <location>
        <begin position="1"/>
        <end position="30"/>
    </location>
</feature>
<dbReference type="Proteomes" id="UP001206483">
    <property type="component" value="Unassembled WGS sequence"/>
</dbReference>
<protein>
    <recommendedName>
        <fullName evidence="4">Beta/gamma crystallin</fullName>
    </recommendedName>
</protein>
<feature type="chain" id="PRO_5047489981" description="Beta/gamma crystallin" evidence="1">
    <location>
        <begin position="31"/>
        <end position="122"/>
    </location>
</feature>